<feature type="signal peptide" evidence="1">
    <location>
        <begin position="1"/>
        <end position="31"/>
    </location>
</feature>
<sequence>MKMKLPKLSLKKSAPFLFALLFSLSSLDSFSQNDNLFAIVDYMKTKPGQEWHYVELEHNFWKQVHQARADNGDIVAWLFYRIRYTATSDPYNYATVTIFNNPEKLENPWSVDPITVHPDKDVEAVNTDTEESRDLVTRNLLYRQDYIPMPPDSTEPKFVQVDYMRVKQGEDGEYLKMEDQVWKPIHEQFIKAGTRAGWSLWGRVYPSGYGLDYQYITVNDFKDFSQLGQADYNAAMKAAHPGEDMGKISQETNETRELVRSELWELIDAVY</sequence>
<comment type="caution">
    <text evidence="2">The sequence shown here is derived from an EMBL/GenBank/DDBJ whole genome shotgun (WGS) entry which is preliminary data.</text>
</comment>
<evidence type="ECO:0000313" key="2">
    <source>
        <dbReference type="EMBL" id="RKD92824.1"/>
    </source>
</evidence>
<evidence type="ECO:0000256" key="1">
    <source>
        <dbReference type="SAM" id="SignalP"/>
    </source>
</evidence>
<dbReference type="EMBL" id="RAPN01000001">
    <property type="protein sequence ID" value="RKD92824.1"/>
    <property type="molecule type" value="Genomic_DNA"/>
</dbReference>
<protein>
    <recommendedName>
        <fullName evidence="4">NIPSNAP protein</fullName>
    </recommendedName>
</protein>
<gene>
    <name evidence="2" type="ORF">BC643_3201</name>
</gene>
<keyword evidence="3" id="KW-1185">Reference proteome</keyword>
<reference evidence="2 3" key="1">
    <citation type="submission" date="2018-09" db="EMBL/GenBank/DDBJ databases">
        <title>Genomic Encyclopedia of Archaeal and Bacterial Type Strains, Phase II (KMG-II): from individual species to whole genera.</title>
        <authorList>
            <person name="Goeker M."/>
        </authorList>
    </citation>
    <scope>NUCLEOTIDE SEQUENCE [LARGE SCALE GENOMIC DNA]</scope>
    <source>
        <strain evidence="2 3">DSM 27148</strain>
    </source>
</reference>
<feature type="chain" id="PRO_5019082594" description="NIPSNAP protein" evidence="1">
    <location>
        <begin position="32"/>
        <end position="271"/>
    </location>
</feature>
<evidence type="ECO:0008006" key="4">
    <source>
        <dbReference type="Google" id="ProtNLM"/>
    </source>
</evidence>
<name>A0A419WBM7_9BACT</name>
<dbReference type="RefSeq" id="WP_120273999.1">
    <property type="nucleotide sequence ID" value="NZ_RAPN01000001.1"/>
</dbReference>
<accession>A0A419WBM7</accession>
<evidence type="ECO:0000313" key="3">
    <source>
        <dbReference type="Proteomes" id="UP000283387"/>
    </source>
</evidence>
<dbReference type="OrthoDB" id="1523802at2"/>
<proteinExistence type="predicted"/>
<dbReference type="AlphaFoldDB" id="A0A419WBM7"/>
<organism evidence="2 3">
    <name type="scientific">Mangrovibacterium diazotrophicum</name>
    <dbReference type="NCBI Taxonomy" id="1261403"/>
    <lineage>
        <taxon>Bacteria</taxon>
        <taxon>Pseudomonadati</taxon>
        <taxon>Bacteroidota</taxon>
        <taxon>Bacteroidia</taxon>
        <taxon>Marinilabiliales</taxon>
        <taxon>Prolixibacteraceae</taxon>
        <taxon>Mangrovibacterium</taxon>
    </lineage>
</organism>
<keyword evidence="1" id="KW-0732">Signal</keyword>
<dbReference type="Proteomes" id="UP000283387">
    <property type="component" value="Unassembled WGS sequence"/>
</dbReference>